<gene>
    <name evidence="2" type="ORF">FNB79_11685</name>
</gene>
<dbReference type="InterPro" id="IPR017850">
    <property type="entry name" value="Alkaline_phosphatase_core_sf"/>
</dbReference>
<dbReference type="KEGG" id="fop:FNB79_11685"/>
<protein>
    <submittedName>
        <fullName evidence="2">Alkaline phosphatase family protein</fullName>
    </submittedName>
</protein>
<accession>A0A516GSU5</accession>
<dbReference type="OrthoDB" id="9779418at2"/>
<evidence type="ECO:0000313" key="2">
    <source>
        <dbReference type="EMBL" id="QDO94597.1"/>
    </source>
</evidence>
<evidence type="ECO:0000256" key="1">
    <source>
        <dbReference type="SAM" id="SignalP"/>
    </source>
</evidence>
<dbReference type="PANTHER" id="PTHR10151">
    <property type="entry name" value="ECTONUCLEOTIDE PYROPHOSPHATASE/PHOSPHODIESTERASE"/>
    <property type="match status" value="1"/>
</dbReference>
<dbReference type="PROSITE" id="PS51257">
    <property type="entry name" value="PROKAR_LIPOPROTEIN"/>
    <property type="match status" value="1"/>
</dbReference>
<dbReference type="InterPro" id="IPR002591">
    <property type="entry name" value="Phosphodiest/P_Trfase"/>
</dbReference>
<dbReference type="GO" id="GO:0016787">
    <property type="term" value="F:hydrolase activity"/>
    <property type="evidence" value="ECO:0007669"/>
    <property type="project" value="UniProtKB-ARBA"/>
</dbReference>
<evidence type="ECO:0000313" key="3">
    <source>
        <dbReference type="Proteomes" id="UP000319209"/>
    </source>
</evidence>
<dbReference type="Gene3D" id="3.40.720.10">
    <property type="entry name" value="Alkaline Phosphatase, subunit A"/>
    <property type="match status" value="1"/>
</dbReference>
<dbReference type="AlphaFoldDB" id="A0A516GSU5"/>
<dbReference type="CDD" id="cd16018">
    <property type="entry name" value="Enpp"/>
    <property type="match status" value="1"/>
</dbReference>
<dbReference type="SUPFAM" id="SSF53649">
    <property type="entry name" value="Alkaline phosphatase-like"/>
    <property type="match status" value="1"/>
</dbReference>
<sequence>MNKKICSLLLLVLMIFSFYSCTSSKTLGSETITTNSKASQKKPYVILVSLDGFRWDYVDLYKPPHLTKFIEHGVKAESLIPAFPSKTFPNHYTIATGMYPDHHGLIGNSFYSYKKEVTYNIRDRALVEDGTFYGGTPIWVNADKNNMVSASYFFVGSEANIQGVKPTYYHIYDSKIKNETRVTEALNWLKLPEQKRPHIITMYFSDMDDVGHRYSPNAHDKLRDKLLKLDDNLGRLFDGVAATGLDVNIIIVSDHGMTAVTPNHYIPTESVTNTNLYTLIDNGAMLDIHPNAGVSVDEIMAYLTPKQDHFKVYKTAETPGFEYTPKNEDWGKVQIIPDFGYYFGKSQRISDMKKAGISAVGVHGYNPIEKDMHGIFYANGPAFKSGFVIPSIQNIHIYPLMCEILDLKVPSEVDGKLEPIQAVLK</sequence>
<dbReference type="RefSeq" id="WP_143381481.1">
    <property type="nucleotide sequence ID" value="NZ_CP041637.1"/>
</dbReference>
<reference evidence="2 3" key="1">
    <citation type="submission" date="2019-07" db="EMBL/GenBank/DDBJ databases">
        <title>Genome sequencing for Formosa sp. PS13.</title>
        <authorList>
            <person name="Park S.-J."/>
        </authorList>
    </citation>
    <scope>NUCLEOTIDE SEQUENCE [LARGE SCALE GENOMIC DNA]</scope>
    <source>
        <strain evidence="2 3">PS13</strain>
    </source>
</reference>
<keyword evidence="3" id="KW-1185">Reference proteome</keyword>
<dbReference type="Gene3D" id="3.30.1360.180">
    <property type="match status" value="1"/>
</dbReference>
<dbReference type="PANTHER" id="PTHR10151:SF120">
    <property type="entry name" value="BIS(5'-ADENOSYL)-TRIPHOSPHATASE"/>
    <property type="match status" value="1"/>
</dbReference>
<dbReference type="Proteomes" id="UP000319209">
    <property type="component" value="Chromosome"/>
</dbReference>
<proteinExistence type="predicted"/>
<feature type="signal peptide" evidence="1">
    <location>
        <begin position="1"/>
        <end position="22"/>
    </location>
</feature>
<organism evidence="2 3">
    <name type="scientific">Formosa sediminum</name>
    <dbReference type="NCBI Taxonomy" id="2594004"/>
    <lineage>
        <taxon>Bacteria</taxon>
        <taxon>Pseudomonadati</taxon>
        <taxon>Bacteroidota</taxon>
        <taxon>Flavobacteriia</taxon>
        <taxon>Flavobacteriales</taxon>
        <taxon>Flavobacteriaceae</taxon>
        <taxon>Formosa</taxon>
    </lineage>
</organism>
<keyword evidence="1" id="KW-0732">Signal</keyword>
<feature type="chain" id="PRO_5021711057" evidence="1">
    <location>
        <begin position="23"/>
        <end position="425"/>
    </location>
</feature>
<name>A0A516GSU5_9FLAO</name>
<dbReference type="EMBL" id="CP041637">
    <property type="protein sequence ID" value="QDO94597.1"/>
    <property type="molecule type" value="Genomic_DNA"/>
</dbReference>
<dbReference type="Pfam" id="PF01663">
    <property type="entry name" value="Phosphodiest"/>
    <property type="match status" value="1"/>
</dbReference>